<dbReference type="InterPro" id="IPR007367">
    <property type="entry name" value="DUF433"/>
</dbReference>
<accession>A0A139X4P4</accession>
<dbReference type="Gene3D" id="1.10.10.10">
    <property type="entry name" value="Winged helix-like DNA-binding domain superfamily/Winged helix DNA-binding domain"/>
    <property type="match status" value="1"/>
</dbReference>
<name>A0A139X4P4_9CYAN</name>
<protein>
    <recommendedName>
        <fullName evidence="3">DUF433 domain-containing protein</fullName>
    </recommendedName>
</protein>
<reference evidence="1 2" key="1">
    <citation type="journal article" date="2013" name="Genome Biol. Evol.">
        <title>Genomes of Stigonematalean cyanobacteria (subsection V) and the evolution of oxygenic photosynthesis from prokaryotes to plastids.</title>
        <authorList>
            <person name="Dagan T."/>
            <person name="Roettger M."/>
            <person name="Stucken K."/>
            <person name="Landan G."/>
            <person name="Koch R."/>
            <person name="Major P."/>
            <person name="Gould S.B."/>
            <person name="Goremykin V.V."/>
            <person name="Rippka R."/>
            <person name="Tandeau de Marsac N."/>
            <person name="Gugger M."/>
            <person name="Lockhart P.J."/>
            <person name="Allen J.F."/>
            <person name="Brune I."/>
            <person name="Maus I."/>
            <person name="Puhler A."/>
            <person name="Martin W.F."/>
        </authorList>
    </citation>
    <scope>NUCLEOTIDE SEQUENCE [LARGE SCALE GENOMIC DNA]</scope>
    <source>
        <strain evidence="1 2">PCC 7110</strain>
    </source>
</reference>
<dbReference type="RefSeq" id="WP_017740556.1">
    <property type="nucleotide sequence ID" value="NZ_KQ976354.1"/>
</dbReference>
<dbReference type="PANTHER" id="PTHR34849:SF4">
    <property type="entry name" value="SLR1209 PROTEIN"/>
    <property type="match status" value="1"/>
</dbReference>
<evidence type="ECO:0000313" key="2">
    <source>
        <dbReference type="Proteomes" id="UP000076925"/>
    </source>
</evidence>
<dbReference type="AlphaFoldDB" id="A0A139X4P4"/>
<evidence type="ECO:0008006" key="3">
    <source>
        <dbReference type="Google" id="ProtNLM"/>
    </source>
</evidence>
<comment type="caution">
    <text evidence="1">The sequence shown here is derived from an EMBL/GenBank/DDBJ whole genome shotgun (WGS) entry which is preliminary data.</text>
</comment>
<dbReference type="Pfam" id="PF04255">
    <property type="entry name" value="DUF433"/>
    <property type="match status" value="1"/>
</dbReference>
<proteinExistence type="predicted"/>
<keyword evidence="2" id="KW-1185">Reference proteome</keyword>
<dbReference type="SUPFAM" id="SSF46689">
    <property type="entry name" value="Homeodomain-like"/>
    <property type="match status" value="1"/>
</dbReference>
<dbReference type="Gene3D" id="1.20.5.800">
    <property type="entry name" value="Alr1493-like domains"/>
    <property type="match status" value="1"/>
</dbReference>
<dbReference type="PANTHER" id="PTHR34849">
    <property type="entry name" value="SSL5025 PROTEIN"/>
    <property type="match status" value="1"/>
</dbReference>
<organism evidence="1 2">
    <name type="scientific">Scytonema hofmannii PCC 7110</name>
    <dbReference type="NCBI Taxonomy" id="128403"/>
    <lineage>
        <taxon>Bacteria</taxon>
        <taxon>Bacillati</taxon>
        <taxon>Cyanobacteriota</taxon>
        <taxon>Cyanophyceae</taxon>
        <taxon>Nostocales</taxon>
        <taxon>Scytonemataceae</taxon>
        <taxon>Scytonema</taxon>
    </lineage>
</organism>
<dbReference type="InterPro" id="IPR036388">
    <property type="entry name" value="WH-like_DNA-bd_sf"/>
</dbReference>
<sequence>MSKRTQLLEAIVALPEELVDQALTYVQMLQNPIQITPGVCSGQARIRNTRIPVLTLVAYRQQGAPDEELLANYPGLTAADLDAAWDYYEQNREQIDREIAQDESISIVK</sequence>
<evidence type="ECO:0000313" key="1">
    <source>
        <dbReference type="EMBL" id="KYC39655.1"/>
    </source>
</evidence>
<dbReference type="InterPro" id="IPR009057">
    <property type="entry name" value="Homeodomain-like_sf"/>
</dbReference>
<dbReference type="STRING" id="128403.WA1_30420"/>
<gene>
    <name evidence="1" type="ORF">WA1_30420</name>
</gene>
<dbReference type="EMBL" id="ANNX02000033">
    <property type="protein sequence ID" value="KYC39655.1"/>
    <property type="molecule type" value="Genomic_DNA"/>
</dbReference>
<dbReference type="Proteomes" id="UP000076925">
    <property type="component" value="Unassembled WGS sequence"/>
</dbReference>
<dbReference type="OrthoDB" id="573495at2"/>